<sequence>MKNQILIKRYTQGLVNSIQNEAEFSTLSQELSNFALLLRMHQKLKDTLYSPFLPTTKKTQIAEEVLAKQSFGKKASRFILLLVENNRLELFPDIVESLPEVWNEQKGTYTFEVASVVPFTDDQRKKLEKKLELLEKRPVILKYRINPELVGGLWVRRKNIVYDVSIKGNLMKLKEEISEG</sequence>
<dbReference type="PANTHER" id="PTHR11910">
    <property type="entry name" value="ATP SYNTHASE DELTA CHAIN"/>
    <property type="match status" value="1"/>
</dbReference>
<dbReference type="SUPFAM" id="SSF47928">
    <property type="entry name" value="N-terminal domain of the delta subunit of the F1F0-ATP synthase"/>
    <property type="match status" value="1"/>
</dbReference>
<dbReference type="HAMAP" id="MF_01416">
    <property type="entry name" value="ATP_synth_delta_bact"/>
    <property type="match status" value="1"/>
</dbReference>
<evidence type="ECO:0008006" key="8">
    <source>
        <dbReference type="Google" id="ProtNLM"/>
    </source>
</evidence>
<evidence type="ECO:0000256" key="4">
    <source>
        <dbReference type="ARBA" id="ARBA00023065"/>
    </source>
</evidence>
<proteinExistence type="inferred from homology"/>
<dbReference type="NCBIfam" id="TIGR01145">
    <property type="entry name" value="ATP_synt_delta"/>
    <property type="match status" value="1"/>
</dbReference>
<evidence type="ECO:0000256" key="3">
    <source>
        <dbReference type="ARBA" id="ARBA00022781"/>
    </source>
</evidence>
<evidence type="ECO:0000256" key="5">
    <source>
        <dbReference type="ARBA" id="ARBA00023136"/>
    </source>
</evidence>
<comment type="caution">
    <text evidence="7">The sequence shown here is derived from an EMBL/GenBank/DDBJ whole genome shotgun (WGS) entry which is preliminary data.</text>
</comment>
<organism evidence="7">
    <name type="scientific">marine sediment metagenome</name>
    <dbReference type="NCBI Taxonomy" id="412755"/>
    <lineage>
        <taxon>unclassified sequences</taxon>
        <taxon>metagenomes</taxon>
        <taxon>ecological metagenomes</taxon>
    </lineage>
</organism>
<comment type="subcellular location">
    <subcellularLocation>
        <location evidence="1">Membrane</location>
    </subcellularLocation>
</comment>
<gene>
    <name evidence="7" type="ORF">LCGC14_0501900</name>
</gene>
<name>A0A0F9UQH9_9ZZZZ</name>
<dbReference type="AlphaFoldDB" id="A0A0F9UQH9"/>
<keyword evidence="6" id="KW-0066">ATP synthesis</keyword>
<evidence type="ECO:0000313" key="7">
    <source>
        <dbReference type="EMBL" id="KKN63416.1"/>
    </source>
</evidence>
<dbReference type="EMBL" id="LAZR01000590">
    <property type="protein sequence ID" value="KKN63416.1"/>
    <property type="molecule type" value="Genomic_DNA"/>
</dbReference>
<dbReference type="GO" id="GO:0016020">
    <property type="term" value="C:membrane"/>
    <property type="evidence" value="ECO:0007669"/>
    <property type="project" value="UniProtKB-SubCell"/>
</dbReference>
<accession>A0A0F9UQH9</accession>
<protein>
    <recommendedName>
        <fullName evidence="8">ATP synthase subunit delta</fullName>
    </recommendedName>
</protein>
<keyword evidence="4" id="KW-0406">Ion transport</keyword>
<keyword evidence="5" id="KW-0472">Membrane</keyword>
<dbReference type="PRINTS" id="PR00125">
    <property type="entry name" value="ATPASEDELTA"/>
</dbReference>
<evidence type="ECO:0000256" key="6">
    <source>
        <dbReference type="ARBA" id="ARBA00023310"/>
    </source>
</evidence>
<dbReference type="GO" id="GO:0046933">
    <property type="term" value="F:proton-transporting ATP synthase activity, rotational mechanism"/>
    <property type="evidence" value="ECO:0007669"/>
    <property type="project" value="InterPro"/>
</dbReference>
<keyword evidence="2" id="KW-0813">Transport</keyword>
<dbReference type="InterPro" id="IPR026015">
    <property type="entry name" value="ATP_synth_OSCP/delta_N_sf"/>
</dbReference>
<evidence type="ECO:0000256" key="2">
    <source>
        <dbReference type="ARBA" id="ARBA00022448"/>
    </source>
</evidence>
<evidence type="ECO:0000256" key="1">
    <source>
        <dbReference type="ARBA" id="ARBA00004370"/>
    </source>
</evidence>
<dbReference type="InterPro" id="IPR000711">
    <property type="entry name" value="ATPase_OSCP/dsu"/>
</dbReference>
<dbReference type="Gene3D" id="1.10.520.20">
    <property type="entry name" value="N-terminal domain of the delta subunit of the F1F0-ATP synthase"/>
    <property type="match status" value="1"/>
</dbReference>
<reference evidence="7" key="1">
    <citation type="journal article" date="2015" name="Nature">
        <title>Complex archaea that bridge the gap between prokaryotes and eukaryotes.</title>
        <authorList>
            <person name="Spang A."/>
            <person name="Saw J.H."/>
            <person name="Jorgensen S.L."/>
            <person name="Zaremba-Niedzwiedzka K."/>
            <person name="Martijn J."/>
            <person name="Lind A.E."/>
            <person name="van Eijk R."/>
            <person name="Schleper C."/>
            <person name="Guy L."/>
            <person name="Ettema T.J."/>
        </authorList>
    </citation>
    <scope>NUCLEOTIDE SEQUENCE</scope>
</reference>
<keyword evidence="3" id="KW-0375">Hydrogen ion transport</keyword>
<dbReference type="Pfam" id="PF00213">
    <property type="entry name" value="OSCP"/>
    <property type="match status" value="1"/>
</dbReference>